<dbReference type="GO" id="GO:0042601">
    <property type="term" value="C:endospore-forming forespore"/>
    <property type="evidence" value="ECO:0007669"/>
    <property type="project" value="TreeGrafter"/>
</dbReference>
<dbReference type="SUPFAM" id="SSF56112">
    <property type="entry name" value="Protein kinase-like (PK-like)"/>
    <property type="match status" value="1"/>
</dbReference>
<dbReference type="InterPro" id="IPR047175">
    <property type="entry name" value="CotS-like"/>
</dbReference>
<name>A0A364K7N3_9BACL</name>
<organism evidence="2 3">
    <name type="scientific">Thermoflavimicrobium daqui</name>
    <dbReference type="NCBI Taxonomy" id="2137476"/>
    <lineage>
        <taxon>Bacteria</taxon>
        <taxon>Bacillati</taxon>
        <taxon>Bacillota</taxon>
        <taxon>Bacilli</taxon>
        <taxon>Bacillales</taxon>
        <taxon>Thermoactinomycetaceae</taxon>
        <taxon>Thermoflavimicrobium</taxon>
    </lineage>
</organism>
<reference evidence="2 3" key="1">
    <citation type="submission" date="2018-06" db="EMBL/GenBank/DDBJ databases">
        <title>Thermoflavimicrobium daqus sp. nov., a thermophilic microbe isolated from Moutai-flavour Daqu.</title>
        <authorList>
            <person name="Wang X."/>
            <person name="Zhou H."/>
        </authorList>
    </citation>
    <scope>NUCLEOTIDE SEQUENCE [LARGE SCALE GENOMIC DNA]</scope>
    <source>
        <strain evidence="2 3">FBKL4.011</strain>
    </source>
</reference>
<dbReference type="InterPro" id="IPR002575">
    <property type="entry name" value="Aminoglycoside_PTrfase"/>
</dbReference>
<dbReference type="Gene3D" id="3.90.1200.10">
    <property type="match status" value="1"/>
</dbReference>
<dbReference type="NCBIfam" id="TIGR02906">
    <property type="entry name" value="spore_CotS"/>
    <property type="match status" value="1"/>
</dbReference>
<dbReference type="PANTHER" id="PTHR39179:SF1">
    <property type="entry name" value="SPORE COAT PROTEIN I"/>
    <property type="match status" value="1"/>
</dbReference>
<dbReference type="Gene3D" id="3.30.200.20">
    <property type="entry name" value="Phosphorylase Kinase, domain 1"/>
    <property type="match status" value="1"/>
</dbReference>
<feature type="domain" description="Aminoglycoside phosphotransferase" evidence="1">
    <location>
        <begin position="52"/>
        <end position="285"/>
    </location>
</feature>
<accession>A0A364K7N3</accession>
<sequence>MTSSIGLEGVFLYQEVNRLTNQLVQTAIEKYNLPPVTKFKILHDTSRTFVLALSTKQKTYVLKGIYISEGHQQFILEVENHLRNKGIRIPRVIPTQNNKLYFVYDHTPYLLQEWVPGNPFRYTSAKSYQQIATYLGRIHSASLGYQPSQADIESSIDYWEEEYTDKLYFIKKWKRKRSHTKNAKKKWILKHIDFFLKIGKEVKHHLLHLPYFHELQKTPLHQQFLCHGDFHRNNVRVDGDEWYVIDWEFVRYDYPSRDMNKVIFKIMSIDEKWNPSSFHAFLSSYLNENPLTFKQLGLLYTDLAFPHYFYLFLYKKWYHDMDLDEVQEFIQSQQEKTSFMLHMMKKYI</sequence>
<reference evidence="2 3" key="2">
    <citation type="submission" date="2018-06" db="EMBL/GenBank/DDBJ databases">
        <authorList>
            <person name="Zhirakovskaya E."/>
        </authorList>
    </citation>
    <scope>NUCLEOTIDE SEQUENCE [LARGE SCALE GENOMIC DNA]</scope>
    <source>
        <strain evidence="2 3">FBKL4.011</strain>
    </source>
</reference>
<dbReference type="PANTHER" id="PTHR39179">
    <property type="entry name" value="SPORE COAT PROTEIN I"/>
    <property type="match status" value="1"/>
</dbReference>
<proteinExistence type="predicted"/>
<dbReference type="AlphaFoldDB" id="A0A364K7N3"/>
<dbReference type="InterPro" id="IPR014255">
    <property type="entry name" value="Spore_coat_CotS"/>
</dbReference>
<evidence type="ECO:0000313" key="3">
    <source>
        <dbReference type="Proteomes" id="UP000251213"/>
    </source>
</evidence>
<comment type="caution">
    <text evidence="2">The sequence shown here is derived from an EMBL/GenBank/DDBJ whole genome shotgun (WGS) entry which is preliminary data.</text>
</comment>
<keyword evidence="3" id="KW-1185">Reference proteome</keyword>
<dbReference type="Proteomes" id="UP000251213">
    <property type="component" value="Unassembled WGS sequence"/>
</dbReference>
<dbReference type="InterPro" id="IPR011009">
    <property type="entry name" value="Kinase-like_dom_sf"/>
</dbReference>
<evidence type="ECO:0000259" key="1">
    <source>
        <dbReference type="Pfam" id="PF01636"/>
    </source>
</evidence>
<evidence type="ECO:0000313" key="2">
    <source>
        <dbReference type="EMBL" id="RAL26303.1"/>
    </source>
</evidence>
<dbReference type="EMBL" id="QJKK01000002">
    <property type="protein sequence ID" value="RAL26303.1"/>
    <property type="molecule type" value="Genomic_DNA"/>
</dbReference>
<gene>
    <name evidence="2" type="ORF">DL897_04725</name>
</gene>
<dbReference type="Pfam" id="PF01636">
    <property type="entry name" value="APH"/>
    <property type="match status" value="1"/>
</dbReference>
<protein>
    <recommendedName>
        <fullName evidence="1">Aminoglycoside phosphotransferase domain-containing protein</fullName>
    </recommendedName>
</protein>